<dbReference type="KEGG" id="thal:A1OE_1524"/>
<organism evidence="1 2">
    <name type="scientific">Candidatus Endolissoclinum faulkneri L2</name>
    <dbReference type="NCBI Taxonomy" id="1193729"/>
    <lineage>
        <taxon>Bacteria</taxon>
        <taxon>Pseudomonadati</taxon>
        <taxon>Pseudomonadota</taxon>
        <taxon>Alphaproteobacteria</taxon>
        <taxon>Rhodospirillales</taxon>
        <taxon>Rhodospirillaceae</taxon>
        <taxon>Candidatus Endolissoclinum</taxon>
    </lineage>
</organism>
<dbReference type="AlphaFoldDB" id="K7Z676"/>
<keyword evidence="2" id="KW-1185">Reference proteome</keyword>
<dbReference type="Proteomes" id="UP000010077">
    <property type="component" value="Chromosome"/>
</dbReference>
<dbReference type="HOGENOM" id="CLU_3326036_0_0_5"/>
<name>K7Z676_9PROT</name>
<evidence type="ECO:0000313" key="1">
    <source>
        <dbReference type="EMBL" id="AFX99693.1"/>
    </source>
</evidence>
<protein>
    <submittedName>
        <fullName evidence="1">Uncharacterized protein</fullName>
    </submittedName>
</protein>
<gene>
    <name evidence="1" type="ORF">A1OE_1524</name>
</gene>
<dbReference type="EMBL" id="CP003539">
    <property type="protein sequence ID" value="AFX99693.1"/>
    <property type="molecule type" value="Genomic_DNA"/>
</dbReference>
<sequence length="38" mass="4715">MFQNAWFLIDDYLIIINCYYDYESGELGKLYNYSYLLF</sequence>
<accession>K7Z676</accession>
<evidence type="ECO:0000313" key="2">
    <source>
        <dbReference type="Proteomes" id="UP000010077"/>
    </source>
</evidence>
<proteinExistence type="predicted"/>
<reference evidence="1 2" key="1">
    <citation type="journal article" date="2012" name="Proc. Natl. Acad. Sci. U.S.A.">
        <title>Genome streamlining and chemical defense in a coral reef symbiosis.</title>
        <authorList>
            <person name="Kwan J.C."/>
            <person name="Donia M.S."/>
            <person name="Han A.W."/>
            <person name="Hirose E."/>
            <person name="Haygood M.G."/>
            <person name="Schmidt E.W."/>
        </authorList>
    </citation>
    <scope>NUCLEOTIDE SEQUENCE [LARGE SCALE GENOMIC DNA]</scope>
    <source>
        <strain evidence="1 2">L2</strain>
    </source>
</reference>